<feature type="compositionally biased region" description="Basic and acidic residues" evidence="1">
    <location>
        <begin position="342"/>
        <end position="353"/>
    </location>
</feature>
<dbReference type="RefSeq" id="WP_284381086.1">
    <property type="nucleotide sequence ID" value="NZ_BSNM01000013.1"/>
</dbReference>
<keyword evidence="4" id="KW-1185">Reference proteome</keyword>
<feature type="compositionally biased region" description="Low complexity" evidence="1">
    <location>
        <begin position="215"/>
        <end position="237"/>
    </location>
</feature>
<evidence type="ECO:0000259" key="2">
    <source>
        <dbReference type="PROSITE" id="PS50234"/>
    </source>
</evidence>
<dbReference type="InterPro" id="IPR051928">
    <property type="entry name" value="NorD/CobT"/>
</dbReference>
<dbReference type="PANTHER" id="PTHR41248">
    <property type="entry name" value="NORD PROTEIN"/>
    <property type="match status" value="1"/>
</dbReference>
<dbReference type="InterPro" id="IPR006538">
    <property type="entry name" value="CobT"/>
</dbReference>
<feature type="compositionally biased region" description="Low complexity" evidence="1">
    <location>
        <begin position="265"/>
        <end position="279"/>
    </location>
</feature>
<sequence>MNKLQTALERALPIVAAAYGEQFGVNVVLSGTDAYTDGETIYLPLLNAMSDLREVLFGYLAHEAAHVRSSDFNTLKKCKSPMEKSCTNLIEDIRIERLIQEVFPGTQFTLNAMWSYIVEQGMSPPATPEDNEATKLFQYLLHRLRSEVLHRDASTPLAESSQRVVEQTFPVGFFVRLDGLLGKHLDNLTCSDDCLKLARAILKALKDAEEEERQQQQNQEQQQQSSDSSQGDQSQQAGGSGGSGDGESQPQPGKADSSNGGDANQGTGDSQQSSADSDGNGNQAQDTGSGNQSSSAQGASDSSGDQGQPQGGNGASLHERLINETNLPEDAVGQLREQLADQAREDNDGERVAIDTSSVGSDARNHGDTSSLKTGILASSTIRSRLLGLLQAQTRQKQWLHTRGKRVDGKRLARLPTGDSRVFIQREEMQRPDTAVHVLLDCSGSMNRIQEVANQATVSLALAVSTIPKCDIAASMFPGIGGEVSPILHRGQPVRAGLGRFAVCSSGSTPLAEAMLYAARELVASKRQRKVLIIITDGAPNNGGAVRYLNDLVAGHVDTYAIGIGSTAVSQYFEKWSVINDVKELQKALFTIAGQFLDLH</sequence>
<dbReference type="EMBL" id="BSNM01000013">
    <property type="protein sequence ID" value="GLQ31466.1"/>
    <property type="molecule type" value="Genomic_DNA"/>
</dbReference>
<reference evidence="3" key="2">
    <citation type="submission" date="2023-01" db="EMBL/GenBank/DDBJ databases">
        <title>Draft genome sequence of Litoribrevibacter albus strain NBRC 110071.</title>
        <authorList>
            <person name="Sun Q."/>
            <person name="Mori K."/>
        </authorList>
    </citation>
    <scope>NUCLEOTIDE SEQUENCE</scope>
    <source>
        <strain evidence="3">NBRC 110071</strain>
    </source>
</reference>
<comment type="caution">
    <text evidence="3">The sequence shown here is derived from an EMBL/GenBank/DDBJ whole genome shotgun (WGS) entry which is preliminary data.</text>
</comment>
<evidence type="ECO:0000256" key="1">
    <source>
        <dbReference type="SAM" id="MobiDB-lite"/>
    </source>
</evidence>
<gene>
    <name evidence="3" type="ORF">GCM10007876_19450</name>
</gene>
<dbReference type="InterPro" id="IPR002035">
    <property type="entry name" value="VWF_A"/>
</dbReference>
<dbReference type="PROSITE" id="PS50234">
    <property type="entry name" value="VWFA"/>
    <property type="match status" value="1"/>
</dbReference>
<dbReference type="PANTHER" id="PTHR41248:SF1">
    <property type="entry name" value="NORD PROTEIN"/>
    <property type="match status" value="1"/>
</dbReference>
<dbReference type="InterPro" id="IPR036465">
    <property type="entry name" value="vWFA_dom_sf"/>
</dbReference>
<name>A0AA37W8G7_9GAMM</name>
<dbReference type="Proteomes" id="UP001161389">
    <property type="component" value="Unassembled WGS sequence"/>
</dbReference>
<proteinExistence type="predicted"/>
<accession>A0AA37W8G7</accession>
<feature type="compositionally biased region" description="Low complexity" evidence="1">
    <location>
        <begin position="288"/>
        <end position="308"/>
    </location>
</feature>
<dbReference type="Pfam" id="PF06213">
    <property type="entry name" value="CobT"/>
    <property type="match status" value="1"/>
</dbReference>
<reference evidence="3" key="1">
    <citation type="journal article" date="2014" name="Int. J. Syst. Evol. Microbiol.">
        <title>Complete genome sequence of Corynebacterium casei LMG S-19264T (=DSM 44701T), isolated from a smear-ripened cheese.</title>
        <authorList>
            <consortium name="US DOE Joint Genome Institute (JGI-PGF)"/>
            <person name="Walter F."/>
            <person name="Albersmeier A."/>
            <person name="Kalinowski J."/>
            <person name="Ruckert C."/>
        </authorList>
    </citation>
    <scope>NUCLEOTIDE SEQUENCE</scope>
    <source>
        <strain evidence="3">NBRC 110071</strain>
    </source>
</reference>
<protein>
    <recommendedName>
        <fullName evidence="2">VWFA domain-containing protein</fullName>
    </recommendedName>
</protein>
<evidence type="ECO:0000313" key="3">
    <source>
        <dbReference type="EMBL" id="GLQ31466.1"/>
    </source>
</evidence>
<feature type="region of interest" description="Disordered" evidence="1">
    <location>
        <begin position="209"/>
        <end position="316"/>
    </location>
</feature>
<dbReference type="Gene3D" id="3.40.50.410">
    <property type="entry name" value="von Willebrand factor, type A domain"/>
    <property type="match status" value="1"/>
</dbReference>
<dbReference type="SUPFAM" id="SSF53300">
    <property type="entry name" value="vWA-like"/>
    <property type="match status" value="1"/>
</dbReference>
<feature type="domain" description="VWFA" evidence="2">
    <location>
        <begin position="435"/>
        <end position="600"/>
    </location>
</feature>
<dbReference type="GO" id="GO:0009236">
    <property type="term" value="P:cobalamin biosynthetic process"/>
    <property type="evidence" value="ECO:0007669"/>
    <property type="project" value="InterPro"/>
</dbReference>
<feature type="region of interest" description="Disordered" evidence="1">
    <location>
        <begin position="342"/>
        <end position="372"/>
    </location>
</feature>
<dbReference type="Pfam" id="PF00092">
    <property type="entry name" value="VWA"/>
    <property type="match status" value="1"/>
</dbReference>
<evidence type="ECO:0000313" key="4">
    <source>
        <dbReference type="Proteomes" id="UP001161389"/>
    </source>
</evidence>
<organism evidence="3 4">
    <name type="scientific">Litoribrevibacter albus</name>
    <dbReference type="NCBI Taxonomy" id="1473156"/>
    <lineage>
        <taxon>Bacteria</taxon>
        <taxon>Pseudomonadati</taxon>
        <taxon>Pseudomonadota</taxon>
        <taxon>Gammaproteobacteria</taxon>
        <taxon>Oceanospirillales</taxon>
        <taxon>Oceanospirillaceae</taxon>
        <taxon>Litoribrevibacter</taxon>
    </lineage>
</organism>
<dbReference type="AlphaFoldDB" id="A0AA37W8G7"/>